<feature type="compositionally biased region" description="Low complexity" evidence="7">
    <location>
        <begin position="529"/>
        <end position="551"/>
    </location>
</feature>
<dbReference type="Pfam" id="PF00400">
    <property type="entry name" value="WD40"/>
    <property type="match status" value="5"/>
</dbReference>
<dbReference type="CDD" id="cd00200">
    <property type="entry name" value="WD40"/>
    <property type="match status" value="1"/>
</dbReference>
<feature type="region of interest" description="Disordered" evidence="7">
    <location>
        <begin position="529"/>
        <end position="593"/>
    </location>
</feature>
<dbReference type="GO" id="GO:0031931">
    <property type="term" value="C:TORC1 complex"/>
    <property type="evidence" value="ECO:0007669"/>
    <property type="project" value="UniProtKB-UniRule"/>
</dbReference>
<dbReference type="PROSITE" id="PS50294">
    <property type="entry name" value="WD_REPEATS_REGION"/>
    <property type="match status" value="3"/>
</dbReference>
<dbReference type="AlphaFoldDB" id="A0A5N6L3N6"/>
<evidence type="ECO:0000256" key="3">
    <source>
        <dbReference type="ARBA" id="ARBA00022574"/>
    </source>
</evidence>
<keyword evidence="4 6" id="KW-0677">Repeat</keyword>
<dbReference type="OrthoDB" id="400at2759"/>
<dbReference type="InterPro" id="IPR001680">
    <property type="entry name" value="WD40_rpt"/>
</dbReference>
<dbReference type="PANTHER" id="PTHR19842">
    <property type="entry name" value="G BETA-LIKE PROTEIN GBL"/>
    <property type="match status" value="1"/>
</dbReference>
<feature type="repeat" description="WD" evidence="5">
    <location>
        <begin position="403"/>
        <end position="444"/>
    </location>
</feature>
<comment type="subunit">
    <text evidence="6">The target of rapamycin complex 1 (TORC1) is composed of at least RAPTOR, LST8 and TOR.</text>
</comment>
<dbReference type="SMART" id="SM00320">
    <property type="entry name" value="WD40"/>
    <property type="match status" value="6"/>
</dbReference>
<dbReference type="InterPro" id="IPR020472">
    <property type="entry name" value="WD40_PAC1"/>
</dbReference>
<dbReference type="SUPFAM" id="SSF50998">
    <property type="entry name" value="Quinoprotein alcohol dehydrogenase-like"/>
    <property type="match status" value="1"/>
</dbReference>
<dbReference type="InterPro" id="IPR015943">
    <property type="entry name" value="WD40/YVTN_repeat-like_dom_sf"/>
</dbReference>
<evidence type="ECO:0000256" key="7">
    <source>
        <dbReference type="SAM" id="MobiDB-lite"/>
    </source>
</evidence>
<evidence type="ECO:0000313" key="9">
    <source>
        <dbReference type="Proteomes" id="UP000327013"/>
    </source>
</evidence>
<keyword evidence="6" id="KW-0967">Endosome</keyword>
<name>A0A5N6L3N6_9ROSI</name>
<dbReference type="InterPro" id="IPR019775">
    <property type="entry name" value="WD40_repeat_CS"/>
</dbReference>
<keyword evidence="3 5" id="KW-0853">WD repeat</keyword>
<feature type="repeat" description="WD" evidence="5">
    <location>
        <begin position="362"/>
        <end position="403"/>
    </location>
</feature>
<reference evidence="8 9" key="1">
    <citation type="submission" date="2019-06" db="EMBL/GenBank/DDBJ databases">
        <title>A chromosomal-level reference genome of Carpinus fangiana (Coryloideae, Betulaceae).</title>
        <authorList>
            <person name="Yang X."/>
            <person name="Wang Z."/>
            <person name="Zhang L."/>
            <person name="Hao G."/>
            <person name="Liu J."/>
            <person name="Yang Y."/>
        </authorList>
    </citation>
    <scope>NUCLEOTIDE SEQUENCE [LARGE SCALE GENOMIC DNA]</scope>
    <source>
        <strain evidence="8">Cfa_2016G</strain>
        <tissue evidence="8">Leaf</tissue>
    </source>
</reference>
<dbReference type="GO" id="GO:0031932">
    <property type="term" value="C:TORC2 complex"/>
    <property type="evidence" value="ECO:0007669"/>
    <property type="project" value="InterPro"/>
</dbReference>
<feature type="compositionally biased region" description="Polar residues" evidence="7">
    <location>
        <begin position="74"/>
        <end position="85"/>
    </location>
</feature>
<dbReference type="PRINTS" id="PR00320">
    <property type="entry name" value="GPROTEINBRPT"/>
</dbReference>
<dbReference type="Gene3D" id="2.130.10.10">
    <property type="entry name" value="YVTN repeat-like/Quinoprotein amine dehydrogenase"/>
    <property type="match status" value="2"/>
</dbReference>
<feature type="region of interest" description="Disordered" evidence="7">
    <location>
        <begin position="17"/>
        <end position="92"/>
    </location>
</feature>
<dbReference type="GO" id="GO:0032956">
    <property type="term" value="P:regulation of actin cytoskeleton organization"/>
    <property type="evidence" value="ECO:0007669"/>
    <property type="project" value="TreeGrafter"/>
</dbReference>
<evidence type="ECO:0000256" key="1">
    <source>
        <dbReference type="ARBA" id="ARBA00009890"/>
    </source>
</evidence>
<dbReference type="GO" id="GO:0031929">
    <property type="term" value="P:TOR signaling"/>
    <property type="evidence" value="ECO:0007669"/>
    <property type="project" value="UniProtKB-UniRule"/>
</dbReference>
<comment type="function">
    <text evidence="6">Component of TORC1 complex, which is an essential cell growth regulator that controls plant development. Acts by activating transcription, protein synthesis and ribosome biogenesis, and inhibiting mRNA degradation and autophagy.</text>
</comment>
<dbReference type="EMBL" id="VIBQ01000084">
    <property type="protein sequence ID" value="KAB8670402.1"/>
    <property type="molecule type" value="Genomic_DNA"/>
</dbReference>
<evidence type="ECO:0000313" key="8">
    <source>
        <dbReference type="EMBL" id="KAB8670402.1"/>
    </source>
</evidence>
<protein>
    <recommendedName>
        <fullName evidence="2 6">Target of rapamycin complex subunit LST8</fullName>
        <shortName evidence="6">TORC subunit LST8</shortName>
    </recommendedName>
    <alternativeName>
        <fullName evidence="6">Lethal with SEC13 protein 8 homolog</fullName>
    </alternativeName>
</protein>
<proteinExistence type="inferred from homology"/>
<evidence type="ECO:0000256" key="5">
    <source>
        <dbReference type="PROSITE-ProRule" id="PRU00221"/>
    </source>
</evidence>
<dbReference type="PROSITE" id="PS00678">
    <property type="entry name" value="WD_REPEATS_1"/>
    <property type="match status" value="2"/>
</dbReference>
<feature type="repeat" description="WD" evidence="5">
    <location>
        <begin position="599"/>
        <end position="640"/>
    </location>
</feature>
<feature type="compositionally biased region" description="Low complexity" evidence="7">
    <location>
        <begin position="570"/>
        <end position="579"/>
    </location>
</feature>
<dbReference type="Proteomes" id="UP000327013">
    <property type="component" value="Unassembled WGS sequence"/>
</dbReference>
<comment type="subcellular location">
    <subcellularLocation>
        <location evidence="6">Endosome</location>
    </subcellularLocation>
</comment>
<evidence type="ECO:0000256" key="2">
    <source>
        <dbReference type="ARBA" id="ARBA00018867"/>
    </source>
</evidence>
<dbReference type="InterPro" id="IPR037588">
    <property type="entry name" value="MLST8"/>
</dbReference>
<dbReference type="PANTHER" id="PTHR19842:SF0">
    <property type="entry name" value="TARGET OF RAPAMYCIN COMPLEX SUBUNIT LST8"/>
    <property type="match status" value="1"/>
</dbReference>
<dbReference type="InterPro" id="IPR011047">
    <property type="entry name" value="Quinoprotein_ADH-like_sf"/>
</dbReference>
<accession>A0A5N6L3N6</accession>
<dbReference type="PROSITE" id="PS50082">
    <property type="entry name" value="WD_REPEATS_2"/>
    <property type="match status" value="4"/>
</dbReference>
<feature type="compositionally biased region" description="Polar residues" evidence="7">
    <location>
        <begin position="57"/>
        <end position="67"/>
    </location>
</feature>
<organism evidence="8 9">
    <name type="scientific">Carpinus fangiana</name>
    <dbReference type="NCBI Taxonomy" id="176857"/>
    <lineage>
        <taxon>Eukaryota</taxon>
        <taxon>Viridiplantae</taxon>
        <taxon>Streptophyta</taxon>
        <taxon>Embryophyta</taxon>
        <taxon>Tracheophyta</taxon>
        <taxon>Spermatophyta</taxon>
        <taxon>Magnoliopsida</taxon>
        <taxon>eudicotyledons</taxon>
        <taxon>Gunneridae</taxon>
        <taxon>Pentapetalae</taxon>
        <taxon>rosids</taxon>
        <taxon>fabids</taxon>
        <taxon>Fagales</taxon>
        <taxon>Betulaceae</taxon>
        <taxon>Carpinus</taxon>
    </lineage>
</organism>
<comment type="similarity">
    <text evidence="1 6">Belongs to the WD repeat LST8 family.</text>
</comment>
<evidence type="ECO:0000256" key="6">
    <source>
        <dbReference type="RuleBase" id="RU369068"/>
    </source>
</evidence>
<comment type="caution">
    <text evidence="8">The sequence shown here is derived from an EMBL/GenBank/DDBJ whole genome shotgun (WGS) entry which is preliminary data.</text>
</comment>
<gene>
    <name evidence="8" type="ORF">FH972_026315</name>
</gene>
<feature type="repeat" description="WD" evidence="5">
    <location>
        <begin position="494"/>
        <end position="535"/>
    </location>
</feature>
<evidence type="ECO:0000256" key="4">
    <source>
        <dbReference type="ARBA" id="ARBA00022737"/>
    </source>
</evidence>
<keyword evidence="9" id="KW-1185">Reference proteome</keyword>
<feature type="compositionally biased region" description="Basic and acidic residues" evidence="7">
    <location>
        <begin position="19"/>
        <end position="46"/>
    </location>
</feature>
<sequence length="660" mass="72411">MFPAKEAESGFVAYSLRSRRIEEVQTSPEEHKSKPDSPRRLKEVRWPRSRVVGNIRDSGQTSISGSSARGVVRTPSQESGVSAETGSHPELSHEDQFWVEKCSEYGRMESAGPVTSDSFKSFSDSSQCMRSKYDSWTCLPDVSIVNLLASFVARSFCICPMQGGKKTVMGSDSNEQTRHQGASAYSNNFRSSVLAAIYIQVQQRGSSIINPQGVDTSRDVQDEVRAAQRRHPACITKEVQRNGPAFLYNTANIQPSSYPGVSQGAPRLKLDECHSVYWYAPTLVHTLFELLANSYPDTAGYDHTIRFWEALSGICQRTIQHPDSQINRLCISPDKKYLAAAGHHTVKLFEVKGSNPQPVLTFEGHTNNITGVAFHCEAKWMVTSSEDGTVKIWDTKTATVQRDYKHGSPVNDVVIHPNQGELISCDRGGSVRIWDLSENKCSHQLVPEEDISVASVTVASDGSLLCAGNNLGNVYVWRLLQTLETTTLVPVCKFGAHGTYITRVLLSPDIKHLATCSADHTTRIWSVDTSRPSPFASASTSSLSSNTSNAPGKAQIANPTSHQRNDRALTAGPPSSTPGGAPGGGTAPEPGAFPLEMTLAQHQRWVWDCAFSADSQYLVTSCSDHYARLWDLSNQQIIRQYNGHHRGAVCVALNDYSDLR</sequence>
<dbReference type="GO" id="GO:0005768">
    <property type="term" value="C:endosome"/>
    <property type="evidence" value="ECO:0007669"/>
    <property type="project" value="UniProtKB-SubCell"/>
</dbReference>